<evidence type="ECO:0000256" key="6">
    <source>
        <dbReference type="ARBA" id="ARBA00022769"/>
    </source>
</evidence>
<dbReference type="InterPro" id="IPR027417">
    <property type="entry name" value="P-loop_NTPase"/>
</dbReference>
<dbReference type="InterPro" id="IPR001650">
    <property type="entry name" value="Helicase_C-like"/>
</dbReference>
<gene>
    <name evidence="13 18" type="primary">uvrB</name>
    <name evidence="18" type="ORF">H9950_04285</name>
</gene>
<organism evidence="18 19">
    <name type="scientific">Candidatus Bacteroides avicola</name>
    <dbReference type="NCBI Taxonomy" id="2838468"/>
    <lineage>
        <taxon>Bacteria</taxon>
        <taxon>Pseudomonadati</taxon>
        <taxon>Bacteroidota</taxon>
        <taxon>Bacteroidia</taxon>
        <taxon>Bacteroidales</taxon>
        <taxon>Bacteroidaceae</taxon>
        <taxon>Bacteroides</taxon>
    </lineage>
</organism>
<keyword evidence="7 13" id="KW-0067">ATP-binding</keyword>
<dbReference type="GO" id="GO:0009381">
    <property type="term" value="F:excinuclease ABC activity"/>
    <property type="evidence" value="ECO:0007669"/>
    <property type="project" value="UniProtKB-UniRule"/>
</dbReference>
<keyword evidence="3 13" id="KW-0963">Cytoplasm</keyword>
<dbReference type="Gene3D" id="3.40.50.300">
    <property type="entry name" value="P-loop containing nucleotide triphosphate hydrolases"/>
    <property type="match status" value="3"/>
</dbReference>
<comment type="function">
    <text evidence="13">The UvrABC repair system catalyzes the recognition and processing of DNA lesions. A damage recognition complex composed of 2 UvrA and 2 UvrB subunits scans DNA for abnormalities. Upon binding of the UvrA(2)B(2) complex to a putative damaged site, the DNA wraps around one UvrB monomer. DNA wrap is dependent on ATP binding by UvrB and probably causes local melting of the DNA helix, facilitating insertion of UvrB beta-hairpin between the DNA strands. Then UvrB probes one DNA strand for the presence of a lesion. If a lesion is found the UvrA subunits dissociate and the UvrB-DNA preincision complex is formed. This complex is subsequently bound by UvrC and the second UvrB is released. If no lesion is found, the DNA wraps around the other UvrB subunit that will check the other stand for damage.</text>
</comment>
<evidence type="ECO:0000256" key="12">
    <source>
        <dbReference type="ARBA" id="ARBA00029504"/>
    </source>
</evidence>
<evidence type="ECO:0000259" key="15">
    <source>
        <dbReference type="PROSITE" id="PS50151"/>
    </source>
</evidence>
<comment type="subunit">
    <text evidence="11 13 14">Forms a heterotetramer with UvrA during the search for lesions. Interacts with UvrC in an incision complex.</text>
</comment>
<feature type="domain" description="Helicase ATP-binding" evidence="16">
    <location>
        <begin position="25"/>
        <end position="173"/>
    </location>
</feature>
<comment type="domain">
    <text evidence="13">The beta-hairpin motif is involved in DNA binding.</text>
</comment>
<evidence type="ECO:0000256" key="7">
    <source>
        <dbReference type="ARBA" id="ARBA00022840"/>
    </source>
</evidence>
<dbReference type="InterPro" id="IPR014001">
    <property type="entry name" value="Helicase_ATP-bd"/>
</dbReference>
<dbReference type="Pfam" id="PF17757">
    <property type="entry name" value="UvrB_inter"/>
    <property type="match status" value="1"/>
</dbReference>
<reference evidence="18" key="2">
    <citation type="submission" date="2021-04" db="EMBL/GenBank/DDBJ databases">
        <authorList>
            <person name="Gilroy R."/>
        </authorList>
    </citation>
    <scope>NUCLEOTIDE SEQUENCE</scope>
    <source>
        <strain evidence="18">ChiHjej12B11-9795</strain>
    </source>
</reference>
<dbReference type="EMBL" id="DWZI01000024">
    <property type="protein sequence ID" value="HJA85405.1"/>
    <property type="molecule type" value="Genomic_DNA"/>
</dbReference>
<dbReference type="AlphaFoldDB" id="A0A9D2HTU8"/>
<evidence type="ECO:0000313" key="19">
    <source>
        <dbReference type="Proteomes" id="UP000823862"/>
    </source>
</evidence>
<dbReference type="InterPro" id="IPR041471">
    <property type="entry name" value="UvrB_inter"/>
</dbReference>
<sequence length="687" mass="78678">MNKFELTSDYSPTGDQPEAIAQLTDGLRQGLPAQTLLGVTGSGKTFTIANVVANINKPTLILSHNKTLAAQLYTEFKSFFPHNAVEYYVSYYDYYQPEAYVPSTDTYIEKDLAINDEIDKLRLATLSSLLSGRKDVIVVSSVSCIYGMGNPSDFYQNVIEVKRGKNFSRNVFLRRLVDSLYVRNDLELNRGNFRVKGDTVDIYLAYADTLLRIIFWGDEVDEIDEVDPISGVTLARLDSYLIYPANLFMTTKENTLRAIHEIEDDLKKQVEWFEERGQMLEAKRLQERVTYDMEMLRELGHCAGIENYSRYFDNRPPGTRPYCLLDFFPKDYLMVIDESHVSIPQIRAMYSGDRARKSNLVEYGFRLPAAFDNRPLKFEEFEEMTKQVIYVSATPADYELSKSEGIVVEQVIRPTGLLDPVIEVRPSMNQIDDLMEEIQLRIERGERTLVTTLTKRMAEELTEYLLNNNVKCNYIHSDVDTLERVKIMADLREGVYDVLIGVNLLREGLDLPEVSLVAILDADKEGFLRSHRSLTQTAGRAARNVNGMVIMYADRVTDSMKQTIEETNRRREKQLRYNAEHGITPQQIKKAKPTNIFATSTETSPAGTPHTKGEQTAPRPYIEPEATVFVAADPIVDYMNREQLEKSMLRTRKLMQEAAKRLDFIEAAQYRDEVLRLEEILKSKPGK</sequence>
<dbReference type="GO" id="GO:0016887">
    <property type="term" value="F:ATP hydrolysis activity"/>
    <property type="evidence" value="ECO:0007669"/>
    <property type="project" value="InterPro"/>
</dbReference>
<keyword evidence="8 13" id="KW-0267">Excision nuclease</keyword>
<dbReference type="InterPro" id="IPR006935">
    <property type="entry name" value="Helicase/UvrB_N"/>
</dbReference>
<dbReference type="SUPFAM" id="SSF46600">
    <property type="entry name" value="C-terminal UvrC-binding domain of UvrB"/>
    <property type="match status" value="1"/>
</dbReference>
<feature type="domain" description="UVR" evidence="15">
    <location>
        <begin position="645"/>
        <end position="680"/>
    </location>
</feature>
<dbReference type="InterPro" id="IPR036876">
    <property type="entry name" value="UVR_dom_sf"/>
</dbReference>
<comment type="similarity">
    <text evidence="2 13 14">Belongs to the UvrB family.</text>
</comment>
<evidence type="ECO:0000256" key="4">
    <source>
        <dbReference type="ARBA" id="ARBA00022741"/>
    </source>
</evidence>
<name>A0A9D2HTU8_9BACE</name>
<feature type="binding site" evidence="13">
    <location>
        <begin position="38"/>
        <end position="45"/>
    </location>
    <ligand>
        <name>ATP</name>
        <dbReference type="ChEBI" id="CHEBI:30616"/>
    </ligand>
</feature>
<dbReference type="InterPro" id="IPR004807">
    <property type="entry name" value="UvrB"/>
</dbReference>
<evidence type="ECO:0000256" key="1">
    <source>
        <dbReference type="ARBA" id="ARBA00004496"/>
    </source>
</evidence>
<dbReference type="SMART" id="SM00487">
    <property type="entry name" value="DEXDc"/>
    <property type="match status" value="1"/>
</dbReference>
<dbReference type="SMART" id="SM00490">
    <property type="entry name" value="HELICc"/>
    <property type="match status" value="1"/>
</dbReference>
<dbReference type="GO" id="GO:0009432">
    <property type="term" value="P:SOS response"/>
    <property type="evidence" value="ECO:0007669"/>
    <property type="project" value="UniProtKB-UniRule"/>
</dbReference>
<protein>
    <recommendedName>
        <fullName evidence="12 13">UvrABC system protein B</fullName>
        <shortName evidence="13">Protein UvrB</shortName>
    </recommendedName>
    <alternativeName>
        <fullName evidence="13">Excinuclease ABC subunit B</fullName>
    </alternativeName>
</protein>
<dbReference type="PROSITE" id="PS51192">
    <property type="entry name" value="HELICASE_ATP_BIND_1"/>
    <property type="match status" value="1"/>
</dbReference>
<keyword evidence="4 13" id="KW-0547">Nucleotide-binding</keyword>
<dbReference type="CDD" id="cd17916">
    <property type="entry name" value="DEXHc_UvrB"/>
    <property type="match status" value="1"/>
</dbReference>
<dbReference type="InterPro" id="IPR001943">
    <property type="entry name" value="UVR_dom"/>
</dbReference>
<dbReference type="NCBIfam" id="TIGR00631">
    <property type="entry name" value="uvrb"/>
    <property type="match status" value="1"/>
</dbReference>
<evidence type="ECO:0000256" key="2">
    <source>
        <dbReference type="ARBA" id="ARBA00008533"/>
    </source>
</evidence>
<evidence type="ECO:0000256" key="10">
    <source>
        <dbReference type="ARBA" id="ARBA00023236"/>
    </source>
</evidence>
<dbReference type="Pfam" id="PF04851">
    <property type="entry name" value="ResIII"/>
    <property type="match status" value="1"/>
</dbReference>
<dbReference type="GO" id="GO:0005737">
    <property type="term" value="C:cytoplasm"/>
    <property type="evidence" value="ECO:0007669"/>
    <property type="project" value="UniProtKB-SubCell"/>
</dbReference>
<dbReference type="GO" id="GO:0003677">
    <property type="term" value="F:DNA binding"/>
    <property type="evidence" value="ECO:0007669"/>
    <property type="project" value="UniProtKB-UniRule"/>
</dbReference>
<keyword evidence="18" id="KW-0378">Hydrolase</keyword>
<dbReference type="PROSITE" id="PS51194">
    <property type="entry name" value="HELICASE_CTER"/>
    <property type="match status" value="1"/>
</dbReference>
<dbReference type="InterPro" id="IPR024759">
    <property type="entry name" value="UvrB_YAD/RRR_dom"/>
</dbReference>
<reference evidence="18" key="1">
    <citation type="journal article" date="2021" name="PeerJ">
        <title>Extensive microbial diversity within the chicken gut microbiome revealed by metagenomics and culture.</title>
        <authorList>
            <person name="Gilroy R."/>
            <person name="Ravi A."/>
            <person name="Getino M."/>
            <person name="Pursley I."/>
            <person name="Horton D.L."/>
            <person name="Alikhan N.F."/>
            <person name="Baker D."/>
            <person name="Gharbi K."/>
            <person name="Hall N."/>
            <person name="Watson M."/>
            <person name="Adriaenssens E.M."/>
            <person name="Foster-Nyarko E."/>
            <person name="Jarju S."/>
            <person name="Secka A."/>
            <person name="Antonio M."/>
            <person name="Oren A."/>
            <person name="Chaudhuri R.R."/>
            <person name="La Ragione R."/>
            <person name="Hildebrand F."/>
            <person name="Pallen M.J."/>
        </authorList>
    </citation>
    <scope>NUCLEOTIDE SEQUENCE</scope>
    <source>
        <strain evidence="18">ChiHjej12B11-9795</strain>
    </source>
</reference>
<evidence type="ECO:0000256" key="13">
    <source>
        <dbReference type="HAMAP-Rule" id="MF_00204"/>
    </source>
</evidence>
<evidence type="ECO:0000259" key="16">
    <source>
        <dbReference type="PROSITE" id="PS51192"/>
    </source>
</evidence>
<proteinExistence type="inferred from homology"/>
<feature type="domain" description="Helicase C-terminal" evidence="17">
    <location>
        <begin position="430"/>
        <end position="592"/>
    </location>
</feature>
<evidence type="ECO:0000256" key="9">
    <source>
        <dbReference type="ARBA" id="ARBA00023204"/>
    </source>
</evidence>
<dbReference type="GO" id="GO:0006289">
    <property type="term" value="P:nucleotide-excision repair"/>
    <property type="evidence" value="ECO:0007669"/>
    <property type="project" value="UniProtKB-UniRule"/>
</dbReference>
<keyword evidence="6 13" id="KW-0228">DNA excision</keyword>
<dbReference type="Gene3D" id="4.10.860.10">
    <property type="entry name" value="UVR domain"/>
    <property type="match status" value="1"/>
</dbReference>
<evidence type="ECO:0000256" key="3">
    <source>
        <dbReference type="ARBA" id="ARBA00022490"/>
    </source>
</evidence>
<feature type="short sequence motif" description="Beta-hairpin" evidence="13">
    <location>
        <begin position="91"/>
        <end position="114"/>
    </location>
</feature>
<dbReference type="CDD" id="cd18790">
    <property type="entry name" value="SF2_C_UvrB"/>
    <property type="match status" value="1"/>
</dbReference>
<evidence type="ECO:0000256" key="8">
    <source>
        <dbReference type="ARBA" id="ARBA00022881"/>
    </source>
</evidence>
<dbReference type="Pfam" id="PF00271">
    <property type="entry name" value="Helicase_C"/>
    <property type="match status" value="1"/>
</dbReference>
<accession>A0A9D2HTU8</accession>
<evidence type="ECO:0000313" key="18">
    <source>
        <dbReference type="EMBL" id="HJA85405.1"/>
    </source>
</evidence>
<dbReference type="SUPFAM" id="SSF52540">
    <property type="entry name" value="P-loop containing nucleoside triphosphate hydrolases"/>
    <property type="match status" value="2"/>
</dbReference>
<dbReference type="HAMAP" id="MF_00204">
    <property type="entry name" value="UvrB"/>
    <property type="match status" value="1"/>
</dbReference>
<evidence type="ECO:0000256" key="11">
    <source>
        <dbReference type="ARBA" id="ARBA00026033"/>
    </source>
</evidence>
<dbReference type="NCBIfam" id="NF003673">
    <property type="entry name" value="PRK05298.1"/>
    <property type="match status" value="1"/>
</dbReference>
<keyword evidence="10 13" id="KW-0742">SOS response</keyword>
<dbReference type="GO" id="GO:0009380">
    <property type="term" value="C:excinuclease repair complex"/>
    <property type="evidence" value="ECO:0007669"/>
    <property type="project" value="InterPro"/>
</dbReference>
<keyword evidence="5 13" id="KW-0227">DNA damage</keyword>
<dbReference type="Pfam" id="PF02151">
    <property type="entry name" value="UVR"/>
    <property type="match status" value="1"/>
</dbReference>
<dbReference type="Pfam" id="PF12344">
    <property type="entry name" value="UvrB"/>
    <property type="match status" value="1"/>
</dbReference>
<evidence type="ECO:0000256" key="5">
    <source>
        <dbReference type="ARBA" id="ARBA00022763"/>
    </source>
</evidence>
<dbReference type="Proteomes" id="UP000823862">
    <property type="component" value="Unassembled WGS sequence"/>
</dbReference>
<dbReference type="PROSITE" id="PS50151">
    <property type="entry name" value="UVR"/>
    <property type="match status" value="1"/>
</dbReference>
<dbReference type="PANTHER" id="PTHR24029">
    <property type="entry name" value="UVRABC SYSTEM PROTEIN B"/>
    <property type="match status" value="1"/>
</dbReference>
<evidence type="ECO:0000259" key="17">
    <source>
        <dbReference type="PROSITE" id="PS51194"/>
    </source>
</evidence>
<evidence type="ECO:0000256" key="14">
    <source>
        <dbReference type="RuleBase" id="RU003587"/>
    </source>
</evidence>
<keyword evidence="9 13" id="KW-0234">DNA repair</keyword>
<comment type="caution">
    <text evidence="18">The sequence shown here is derived from an EMBL/GenBank/DDBJ whole genome shotgun (WGS) entry which is preliminary data.</text>
</comment>
<dbReference type="GO" id="GO:0005524">
    <property type="term" value="F:ATP binding"/>
    <property type="evidence" value="ECO:0007669"/>
    <property type="project" value="UniProtKB-UniRule"/>
</dbReference>
<dbReference type="PANTHER" id="PTHR24029:SF0">
    <property type="entry name" value="UVRABC SYSTEM PROTEIN B"/>
    <property type="match status" value="1"/>
</dbReference>
<comment type="subcellular location">
    <subcellularLocation>
        <location evidence="1 13 14">Cytoplasm</location>
    </subcellularLocation>
</comment>